<feature type="transmembrane region" description="Helical" evidence="5">
    <location>
        <begin position="257"/>
        <end position="276"/>
    </location>
</feature>
<keyword evidence="8" id="KW-1185">Reference proteome</keyword>
<feature type="transmembrane region" description="Helical" evidence="5">
    <location>
        <begin position="166"/>
        <end position="185"/>
    </location>
</feature>
<evidence type="ECO:0000256" key="2">
    <source>
        <dbReference type="ARBA" id="ARBA00022692"/>
    </source>
</evidence>
<feature type="domain" description="Peptidase S54 rhomboid" evidence="6">
    <location>
        <begin position="93"/>
        <end position="246"/>
    </location>
</feature>
<feature type="transmembrane region" description="Helical" evidence="5">
    <location>
        <begin position="221"/>
        <end position="245"/>
    </location>
</feature>
<feature type="transmembrane region" description="Helical" evidence="5">
    <location>
        <begin position="7"/>
        <end position="28"/>
    </location>
</feature>
<feature type="transmembrane region" description="Helical" evidence="5">
    <location>
        <begin position="282"/>
        <end position="307"/>
    </location>
</feature>
<dbReference type="Proteomes" id="UP000075321">
    <property type="component" value="Unassembled WGS sequence"/>
</dbReference>
<sequence>MAVADTLVVLAWQLLVVSTLVGSLWLAFRLGGPDRQVGSLLRERFYFGVPWGSLLALGGVLAVYLFVQGGLRHWHDPLAIPFSAWSYFYPLGVLFAGFAHVGPDHLLGNLTTALVFAPLAEYVWGHFPEPGRSRVSNPRVRAFVVFPLAVFGAGVLMSLFSWGPVIGFSGVVFVLIGFVLVRYPILTVVALATRSAVRTVTTALGEPVAVVEVTASVSSPWWYGIAIQGHALGFLVGVLAGVVLLRRRGVEPNPLRLWFGALLTTLSVSLWAIWWIRGATTYVLYRGLGVALVVALSVLITAALAASERPLMGGVTRRQAASAALVVPVLAMCLVAVPLNLAVVDSQPREASMTTGDYTVFYDEEVENRMFSVVDIEAFGETTEVTTSGVIVTSPERHIWGQEVSATELETYGDAMIRVGGLTWSETIEVERTGWVVGNETVYAVGFESDGERTHAYDSAPASADAVVDGRTITLVSESGTFLVEVEGDTGSERAPVPEAGEERTIDGLSIENDEGTLVASDGRTVVPIAHEERYTPRTDR</sequence>
<dbReference type="InterPro" id="IPR022764">
    <property type="entry name" value="Peptidase_S54_rhomboid_dom"/>
</dbReference>
<dbReference type="OrthoDB" id="205691at2157"/>
<dbReference type="SUPFAM" id="SSF144091">
    <property type="entry name" value="Rhomboid-like"/>
    <property type="match status" value="1"/>
</dbReference>
<comment type="subcellular location">
    <subcellularLocation>
        <location evidence="1">Membrane</location>
        <topology evidence="1">Multi-pass membrane protein</topology>
    </subcellularLocation>
</comment>
<dbReference type="GO" id="GO:0016020">
    <property type="term" value="C:membrane"/>
    <property type="evidence" value="ECO:0007669"/>
    <property type="project" value="UniProtKB-SubCell"/>
</dbReference>
<evidence type="ECO:0000256" key="5">
    <source>
        <dbReference type="SAM" id="Phobius"/>
    </source>
</evidence>
<evidence type="ECO:0000313" key="8">
    <source>
        <dbReference type="Proteomes" id="UP000075321"/>
    </source>
</evidence>
<accession>A0A151ACP9</accession>
<dbReference type="Pfam" id="PF01694">
    <property type="entry name" value="Rhomboid"/>
    <property type="match status" value="1"/>
</dbReference>
<dbReference type="PATRIC" id="fig|1008153.3.peg.2170"/>
<feature type="transmembrane region" description="Helical" evidence="5">
    <location>
        <begin position="106"/>
        <end position="127"/>
    </location>
</feature>
<organism evidence="7 8">
    <name type="scientific">Halalkalicoccus paucihalophilus</name>
    <dbReference type="NCBI Taxonomy" id="1008153"/>
    <lineage>
        <taxon>Archaea</taxon>
        <taxon>Methanobacteriati</taxon>
        <taxon>Methanobacteriota</taxon>
        <taxon>Stenosarchaea group</taxon>
        <taxon>Halobacteria</taxon>
        <taxon>Halobacteriales</taxon>
        <taxon>Halococcaceae</taxon>
        <taxon>Halalkalicoccus</taxon>
    </lineage>
</organism>
<gene>
    <name evidence="7" type="ORF">HAPAU_21300</name>
</gene>
<comment type="caution">
    <text evidence="7">The sequence shown here is derived from an EMBL/GenBank/DDBJ whole genome shotgun (WGS) entry which is preliminary data.</text>
</comment>
<evidence type="ECO:0000259" key="6">
    <source>
        <dbReference type="Pfam" id="PF01694"/>
    </source>
</evidence>
<feature type="transmembrane region" description="Helical" evidence="5">
    <location>
        <begin position="79"/>
        <end position="100"/>
    </location>
</feature>
<keyword evidence="2 5" id="KW-0812">Transmembrane</keyword>
<keyword evidence="3 5" id="KW-1133">Transmembrane helix</keyword>
<dbReference type="RefSeq" id="WP_066382281.1">
    <property type="nucleotide sequence ID" value="NZ_LTAZ01000005.1"/>
</dbReference>
<name>A0A151ACP9_9EURY</name>
<keyword evidence="4 5" id="KW-0472">Membrane</keyword>
<evidence type="ECO:0000313" key="7">
    <source>
        <dbReference type="EMBL" id="KYH25458.1"/>
    </source>
</evidence>
<evidence type="ECO:0000256" key="4">
    <source>
        <dbReference type="ARBA" id="ARBA00023136"/>
    </source>
</evidence>
<protein>
    <submittedName>
        <fullName evidence="7">Rhomboid family protein</fullName>
    </submittedName>
</protein>
<evidence type="ECO:0000256" key="3">
    <source>
        <dbReference type="ARBA" id="ARBA00022989"/>
    </source>
</evidence>
<dbReference type="GO" id="GO:0004252">
    <property type="term" value="F:serine-type endopeptidase activity"/>
    <property type="evidence" value="ECO:0007669"/>
    <property type="project" value="InterPro"/>
</dbReference>
<dbReference type="EMBL" id="LTAZ01000005">
    <property type="protein sequence ID" value="KYH25458.1"/>
    <property type="molecule type" value="Genomic_DNA"/>
</dbReference>
<feature type="transmembrane region" description="Helical" evidence="5">
    <location>
        <begin position="48"/>
        <end position="67"/>
    </location>
</feature>
<proteinExistence type="predicted"/>
<reference evidence="7 8" key="1">
    <citation type="submission" date="2016-02" db="EMBL/GenBank/DDBJ databases">
        <title>Genome sequence of Halalkalicoccus paucihalophilus DSM 24557.</title>
        <authorList>
            <person name="Poehlein A."/>
            <person name="Daniel R."/>
        </authorList>
    </citation>
    <scope>NUCLEOTIDE SEQUENCE [LARGE SCALE GENOMIC DNA]</scope>
    <source>
        <strain evidence="7 8">DSM 24557</strain>
    </source>
</reference>
<dbReference type="AlphaFoldDB" id="A0A151ACP9"/>
<dbReference type="Gene3D" id="1.20.1540.10">
    <property type="entry name" value="Rhomboid-like"/>
    <property type="match status" value="1"/>
</dbReference>
<evidence type="ECO:0000256" key="1">
    <source>
        <dbReference type="ARBA" id="ARBA00004141"/>
    </source>
</evidence>
<feature type="transmembrane region" description="Helical" evidence="5">
    <location>
        <begin position="139"/>
        <end position="160"/>
    </location>
</feature>
<feature type="transmembrane region" description="Helical" evidence="5">
    <location>
        <begin position="319"/>
        <end position="343"/>
    </location>
</feature>
<dbReference type="InterPro" id="IPR035952">
    <property type="entry name" value="Rhomboid-like_sf"/>
</dbReference>